<keyword evidence="3" id="KW-1185">Reference proteome</keyword>
<dbReference type="Gene3D" id="3.40.50.150">
    <property type="entry name" value="Vaccinia Virus protein VP39"/>
    <property type="match status" value="1"/>
</dbReference>
<proteinExistence type="predicted"/>
<dbReference type="Proteomes" id="UP001500957">
    <property type="component" value="Unassembled WGS sequence"/>
</dbReference>
<dbReference type="InterPro" id="IPR041698">
    <property type="entry name" value="Methyltransf_25"/>
</dbReference>
<dbReference type="Pfam" id="PF13649">
    <property type="entry name" value="Methyltransf_25"/>
    <property type="match status" value="1"/>
</dbReference>
<reference evidence="2 3" key="1">
    <citation type="journal article" date="2019" name="Int. J. Syst. Evol. Microbiol.">
        <title>The Global Catalogue of Microorganisms (GCM) 10K type strain sequencing project: providing services to taxonomists for standard genome sequencing and annotation.</title>
        <authorList>
            <consortium name="The Broad Institute Genomics Platform"/>
            <consortium name="The Broad Institute Genome Sequencing Center for Infectious Disease"/>
            <person name="Wu L."/>
            <person name="Ma J."/>
        </authorList>
    </citation>
    <scope>NUCLEOTIDE SEQUENCE [LARGE SCALE GENOMIC DNA]</scope>
    <source>
        <strain evidence="2 3">JCM 10671</strain>
    </source>
</reference>
<dbReference type="SUPFAM" id="SSF53335">
    <property type="entry name" value="S-adenosyl-L-methionine-dependent methyltransferases"/>
    <property type="match status" value="1"/>
</dbReference>
<evidence type="ECO:0000259" key="1">
    <source>
        <dbReference type="Pfam" id="PF13649"/>
    </source>
</evidence>
<dbReference type="InterPro" id="IPR029063">
    <property type="entry name" value="SAM-dependent_MTases_sf"/>
</dbReference>
<evidence type="ECO:0000313" key="3">
    <source>
        <dbReference type="Proteomes" id="UP001500957"/>
    </source>
</evidence>
<sequence>MATERVLPDPGAGLDPATMPAHWLLAQMGKTVMRPGGGVVSDVMLRNLNIGPEDDVVDLAPGLGTTVRRVEALRPRSFHGLDRTEVEAERSRRQVSAVPYTCVVAHPSDTGLPTGSASVIYGEACLSLETNTSKAAILTEAARLLRPGGRLGLHELLLTPDDLPAERKRQVGIEISQAVRVGARPLTRAEWTDLLAEHGFRVTLFEPSPMLLLSPATVVRDEGVAGTARMVGNILRRPVVTRRVAHLWRVMHRLRHNLGATAIIAVRD</sequence>
<accession>A0ABN1GRA9</accession>
<feature type="domain" description="Methyltransferase" evidence="1">
    <location>
        <begin position="56"/>
        <end position="149"/>
    </location>
</feature>
<keyword evidence="2" id="KW-0489">Methyltransferase</keyword>
<protein>
    <submittedName>
        <fullName evidence="2">Methyltransferase domain-containing protein</fullName>
    </submittedName>
</protein>
<dbReference type="CDD" id="cd02440">
    <property type="entry name" value="AdoMet_MTases"/>
    <property type="match status" value="1"/>
</dbReference>
<dbReference type="RefSeq" id="WP_344604037.1">
    <property type="nucleotide sequence ID" value="NZ_BAAAHE010000014.1"/>
</dbReference>
<organism evidence="2 3">
    <name type="scientific">Sporichthya brevicatena</name>
    <dbReference type="NCBI Taxonomy" id="171442"/>
    <lineage>
        <taxon>Bacteria</taxon>
        <taxon>Bacillati</taxon>
        <taxon>Actinomycetota</taxon>
        <taxon>Actinomycetes</taxon>
        <taxon>Sporichthyales</taxon>
        <taxon>Sporichthyaceae</taxon>
        <taxon>Sporichthya</taxon>
    </lineage>
</organism>
<dbReference type="EMBL" id="BAAAHE010000014">
    <property type="protein sequence ID" value="GAA0617177.1"/>
    <property type="molecule type" value="Genomic_DNA"/>
</dbReference>
<comment type="caution">
    <text evidence="2">The sequence shown here is derived from an EMBL/GenBank/DDBJ whole genome shotgun (WGS) entry which is preliminary data.</text>
</comment>
<name>A0ABN1GRA9_9ACTN</name>
<dbReference type="GO" id="GO:0008168">
    <property type="term" value="F:methyltransferase activity"/>
    <property type="evidence" value="ECO:0007669"/>
    <property type="project" value="UniProtKB-KW"/>
</dbReference>
<evidence type="ECO:0000313" key="2">
    <source>
        <dbReference type="EMBL" id="GAA0617177.1"/>
    </source>
</evidence>
<dbReference type="GO" id="GO:0032259">
    <property type="term" value="P:methylation"/>
    <property type="evidence" value="ECO:0007669"/>
    <property type="project" value="UniProtKB-KW"/>
</dbReference>
<keyword evidence="2" id="KW-0808">Transferase</keyword>
<gene>
    <name evidence="2" type="ORF">GCM10009547_19190</name>
</gene>